<comment type="catalytic activity">
    <reaction evidence="17">
        <text>5-methyl-5,6,7,8-tetrahydromethanopterin + coenzyme M + 2 Na(+)(in) = 5,6,7,8-tetrahydromethanopterin + methyl-coenzyme M + 2 Na(+)(out)</text>
        <dbReference type="Rhea" id="RHEA:53492"/>
        <dbReference type="ChEBI" id="CHEBI:29101"/>
        <dbReference type="ChEBI" id="CHEBI:58103"/>
        <dbReference type="ChEBI" id="CHEBI:58116"/>
        <dbReference type="ChEBI" id="CHEBI:58286"/>
        <dbReference type="ChEBI" id="CHEBI:58319"/>
        <dbReference type="EC" id="7.2.1.4"/>
    </reaction>
</comment>
<evidence type="ECO:0000256" key="13">
    <source>
        <dbReference type="ARBA" id="ARBA00022989"/>
    </source>
</evidence>
<protein>
    <recommendedName>
        <fullName evidence="6">Tetrahydromethanopterin S-methyltransferase subunit C</fullName>
        <ecNumber evidence="18">7.2.1.4</ecNumber>
    </recommendedName>
    <alternativeName>
        <fullName evidence="16">N5-methyltetrahydromethanopterin--coenzyme M methyltransferase subunit C</fullName>
    </alternativeName>
</protein>
<evidence type="ECO:0000256" key="11">
    <source>
        <dbReference type="ARBA" id="ARBA00022692"/>
    </source>
</evidence>
<name>A0ABU3VQU8_9EURY</name>
<keyword evidence="10" id="KW-0808">Transferase</keyword>
<evidence type="ECO:0000256" key="17">
    <source>
        <dbReference type="ARBA" id="ARBA00044880"/>
    </source>
</evidence>
<dbReference type="PIRSF" id="PIRSF006530">
    <property type="entry name" value="MtrC"/>
    <property type="match status" value="1"/>
</dbReference>
<evidence type="ECO:0000256" key="2">
    <source>
        <dbReference type="ARBA" id="ARBA00004651"/>
    </source>
</evidence>
<dbReference type="RefSeq" id="WP_318786216.1">
    <property type="nucleotide sequence ID" value="NZ_JAWDKC010000022.1"/>
</dbReference>
<comment type="function">
    <text evidence="1">Part of a complex that catalyzes the formation of methyl-coenzyme M and tetrahydromethanopterin from coenzyme M and methyl-tetrahydromethanopterin. This is an energy-conserving, sodium-ion translocating step.</text>
</comment>
<feature type="transmembrane region" description="Helical" evidence="19">
    <location>
        <begin position="146"/>
        <end position="167"/>
    </location>
</feature>
<feature type="transmembrane region" description="Helical" evidence="19">
    <location>
        <begin position="26"/>
        <end position="46"/>
    </location>
</feature>
<keyword evidence="8" id="KW-0554">One-carbon metabolism</keyword>
<keyword evidence="12" id="KW-1278">Translocase</keyword>
<keyword evidence="9" id="KW-0489">Methyltransferase</keyword>
<keyword evidence="13 19" id="KW-1133">Transmembrane helix</keyword>
<comment type="similarity">
    <text evidence="4">Belongs to the MtrC family.</text>
</comment>
<evidence type="ECO:0000256" key="10">
    <source>
        <dbReference type="ARBA" id="ARBA00022679"/>
    </source>
</evidence>
<dbReference type="InterPro" id="IPR005865">
    <property type="entry name" value="THM_MeTrfase_su_C"/>
</dbReference>
<keyword evidence="11 19" id="KW-0812">Transmembrane</keyword>
<evidence type="ECO:0000256" key="14">
    <source>
        <dbReference type="ARBA" id="ARBA00022994"/>
    </source>
</evidence>
<feature type="transmembrane region" description="Helical" evidence="19">
    <location>
        <begin position="52"/>
        <end position="73"/>
    </location>
</feature>
<evidence type="ECO:0000256" key="12">
    <source>
        <dbReference type="ARBA" id="ARBA00022967"/>
    </source>
</evidence>
<gene>
    <name evidence="20" type="ORF">MmiAt1_13850</name>
</gene>
<keyword evidence="14" id="KW-0484">Methanogenesis</keyword>
<evidence type="ECO:0000256" key="18">
    <source>
        <dbReference type="ARBA" id="ARBA00044970"/>
    </source>
</evidence>
<organism evidence="20 21">
    <name type="scientific">Methanimicrococcus hacksteinii</name>
    <dbReference type="NCBI Taxonomy" id="3028293"/>
    <lineage>
        <taxon>Archaea</taxon>
        <taxon>Methanobacteriati</taxon>
        <taxon>Methanobacteriota</taxon>
        <taxon>Stenosarchaea group</taxon>
        <taxon>Methanomicrobia</taxon>
        <taxon>Methanosarcinales</taxon>
        <taxon>Methanosarcinaceae</taxon>
        <taxon>Methanimicrococcus</taxon>
    </lineage>
</organism>
<feature type="transmembrane region" description="Helical" evidence="19">
    <location>
        <begin position="214"/>
        <end position="234"/>
    </location>
</feature>
<evidence type="ECO:0000256" key="19">
    <source>
        <dbReference type="SAM" id="Phobius"/>
    </source>
</evidence>
<evidence type="ECO:0000256" key="3">
    <source>
        <dbReference type="ARBA" id="ARBA00004839"/>
    </source>
</evidence>
<accession>A0ABU3VQU8</accession>
<evidence type="ECO:0000256" key="1">
    <source>
        <dbReference type="ARBA" id="ARBA00002533"/>
    </source>
</evidence>
<feature type="transmembrane region" description="Helical" evidence="19">
    <location>
        <begin position="113"/>
        <end position="134"/>
    </location>
</feature>
<evidence type="ECO:0000256" key="9">
    <source>
        <dbReference type="ARBA" id="ARBA00022603"/>
    </source>
</evidence>
<evidence type="ECO:0000256" key="8">
    <source>
        <dbReference type="ARBA" id="ARBA00022563"/>
    </source>
</evidence>
<comment type="pathway">
    <text evidence="3">One-carbon metabolism; methanogenesis from CO(2); methyl-coenzyme M from 5,10-methylene-5,6,7,8-tetrahydromethanopterin: step 2/2.</text>
</comment>
<feature type="transmembrane region" description="Helical" evidence="19">
    <location>
        <begin position="240"/>
        <end position="262"/>
    </location>
</feature>
<dbReference type="NCBIfam" id="TIGR01148">
    <property type="entry name" value="mtrC"/>
    <property type="match status" value="1"/>
</dbReference>
<keyword evidence="15 19" id="KW-0472">Membrane</keyword>
<evidence type="ECO:0000256" key="15">
    <source>
        <dbReference type="ARBA" id="ARBA00023136"/>
    </source>
</evidence>
<evidence type="ECO:0000256" key="5">
    <source>
        <dbReference type="ARBA" id="ARBA00011616"/>
    </source>
</evidence>
<evidence type="ECO:0000256" key="7">
    <source>
        <dbReference type="ARBA" id="ARBA00022475"/>
    </source>
</evidence>
<evidence type="ECO:0000313" key="20">
    <source>
        <dbReference type="EMBL" id="MDV0445789.1"/>
    </source>
</evidence>
<comment type="caution">
    <text evidence="20">The sequence shown here is derived from an EMBL/GenBank/DDBJ whole genome shotgun (WGS) entry which is preliminary data.</text>
</comment>
<keyword evidence="7" id="KW-1003">Cell membrane</keyword>
<dbReference type="EMBL" id="JAWDKC010000022">
    <property type="protein sequence ID" value="MDV0445789.1"/>
    <property type="molecule type" value="Genomic_DNA"/>
</dbReference>
<dbReference type="EC" id="7.2.1.4" evidence="18"/>
<feature type="transmembrane region" description="Helical" evidence="19">
    <location>
        <begin position="85"/>
        <end position="107"/>
    </location>
</feature>
<sequence>MSAVGSSQSGNKKSDGRSSVFDDKPWVGLAMSFMTIAVAALYAGSADLYENILSVLSANLGMIIAIVAASAAVRKISKYGLGTGVPSVGMFGIGLACIISICSVFLGGVFSPLIGMILALAVGGFGGFLINKVLAMNIPAMEMRLAEITAGCTLAMTASFIIVTGSIQSYDLLVNYLLSGTVALGFIGIAVAVFHAYNANLGPDEAPDRTRMLAILDASLILLILGIAAFLAAYGPDVPLTNLIVPIVTIFMSLIFILISYYQFWTYVKRDACEIMETGLLPSEEDLN</sequence>
<feature type="transmembrane region" description="Helical" evidence="19">
    <location>
        <begin position="173"/>
        <end position="194"/>
    </location>
</feature>
<comment type="subcellular location">
    <subcellularLocation>
        <location evidence="2">Cell membrane</location>
        <topology evidence="2">Multi-pass membrane protein</topology>
    </subcellularLocation>
</comment>
<dbReference type="Proteomes" id="UP001272052">
    <property type="component" value="Unassembled WGS sequence"/>
</dbReference>
<proteinExistence type="inferred from homology"/>
<evidence type="ECO:0000256" key="16">
    <source>
        <dbReference type="ARBA" id="ARBA00029817"/>
    </source>
</evidence>
<dbReference type="Pfam" id="PF04211">
    <property type="entry name" value="MtrC"/>
    <property type="match status" value="1"/>
</dbReference>
<evidence type="ECO:0000256" key="4">
    <source>
        <dbReference type="ARBA" id="ARBA00007607"/>
    </source>
</evidence>
<reference evidence="20 21" key="1">
    <citation type="submission" date="2023-06" db="EMBL/GenBank/DDBJ databases">
        <title>Genome sequence of Methanimicrococcus sp. At1.</title>
        <authorList>
            <person name="Protasov E."/>
            <person name="Platt K."/>
            <person name="Poehlein A."/>
            <person name="Daniel R."/>
            <person name="Brune A."/>
        </authorList>
    </citation>
    <scope>NUCLEOTIDE SEQUENCE [LARGE SCALE GENOMIC DNA]</scope>
    <source>
        <strain evidence="20 21">At1</strain>
    </source>
</reference>
<evidence type="ECO:0000256" key="6">
    <source>
        <dbReference type="ARBA" id="ARBA00015131"/>
    </source>
</evidence>
<evidence type="ECO:0000313" key="21">
    <source>
        <dbReference type="Proteomes" id="UP001272052"/>
    </source>
</evidence>
<keyword evidence="21" id="KW-1185">Reference proteome</keyword>
<comment type="subunit">
    <text evidence="5">The complex is composed of 8 subunits; MtrA, MtrB, MtrC, MtrD, MtrE, MtrF, MtrG and MtrH.</text>
</comment>